<dbReference type="eggNOG" id="COG0613">
    <property type="taxonomic scope" value="Bacteria"/>
</dbReference>
<gene>
    <name evidence="2" type="ORF">Desaf_1897</name>
</gene>
<dbReference type="STRING" id="690850.Desaf_1897"/>
<protein>
    <submittedName>
        <fullName evidence="2">Uncharacterized protein</fullName>
    </submittedName>
</protein>
<sequence>MFERLFFDRRDRDLLRVVNDVLELRDTFGAKGLLEPHLHPHGIKDMAWDKGLRIAYAVAKLLGSLETGEAADRLTALRALREEVLTTAQGVLRKNTARVLLSIMKDLVRARGDEIRQLMLARDFRAAATGKPRVVRAFLRHYHLLEMPEEWNQLAFDDHVHDANTKGRKSATHLIMDAWIKGIRRLMVIYYNHVRPEVAAELLESAAIMGVSVQIGLEYSAVHRGRYAKIIWVPSGLDEPGDFQDFLTKPAMAELMALGREASAWRRRYVDMVFTEFNEQHRPALNEAYDMEMQPLLREEFTRFVGSGQASLLHLGKFIHGKLLPHLQARLERLRAAHAISPQAERARIENLICDMNSLDAEGIIDHFLRPEVNPDLPDPEIPASGEERPLLLTLSPAELMAKLRAVRSGYQATLTLSGLSVEDVLEILYDCRGAITHLEVYNLKDQAENRSADIRDILALQEAFNSRNAIKLKRFIGHVLQKVLETGGPDAESCAGKLTAMLCDIASLRELYNRKPLETRIGSDSTGRSCRKHGMGLVVGRTLPPRARRELTRTGRCIPLRAVHFSRVARMPSDEGEGNGGPLSRLARLARREPLATLLARREREHVVQGYRPANGACGDIYTLGGTADVCGNGFCLRGGLSRPPKPRLGLRYLNSDFKNALKVLLGLIPAFLTFALTKDWWLLAYLGAFIWFGITGVRNVIQSVLGGGGIGRSSLLRWKDYVSWDRLCDSLLYTGFSVPLLDWLVKTVLLDHGFGVTVSSAPLTLYAVMALANGLYISSHNLLRGLPKEAVVGNLFRSILSIPLAVAFNALAAGLLGAFGVAAVADVLQKWAAVISKLASDCVAGVIEGLADRAHNIRMRDWDYRGKLEQVFGAWEQLEMLYPQQDAGQILQSPCTCMRELERDASGLARVYIVNALDLLYFWMYQPRARSALVRFMRRMTREERKAFLLSQYVLSCKREICQLFLDGIVGQNFAKPMAFYLGHGETYLDAVQRLAVRLGAAGNGHALVDPRCPLPQQAKAMQEIMPN</sequence>
<evidence type="ECO:0000313" key="3">
    <source>
        <dbReference type="Proteomes" id="UP000007844"/>
    </source>
</evidence>
<organism evidence="2 3">
    <name type="scientific">Desulfocurvibacter africanus subsp. africanus str. Walvis Bay</name>
    <dbReference type="NCBI Taxonomy" id="690850"/>
    <lineage>
        <taxon>Bacteria</taxon>
        <taxon>Pseudomonadati</taxon>
        <taxon>Thermodesulfobacteriota</taxon>
        <taxon>Desulfovibrionia</taxon>
        <taxon>Desulfovibrionales</taxon>
        <taxon>Desulfovibrionaceae</taxon>
        <taxon>Desulfocurvibacter</taxon>
    </lineage>
</organism>
<evidence type="ECO:0000256" key="1">
    <source>
        <dbReference type="SAM" id="Phobius"/>
    </source>
</evidence>
<accession>F3Z2Q9</accession>
<dbReference type="Proteomes" id="UP000007844">
    <property type="component" value="Chromosome"/>
</dbReference>
<feature type="transmembrane region" description="Helical" evidence="1">
    <location>
        <begin position="767"/>
        <end position="785"/>
    </location>
</feature>
<keyword evidence="1" id="KW-0812">Transmembrane</keyword>
<evidence type="ECO:0000313" key="2">
    <source>
        <dbReference type="EMBL" id="EGJ50226.1"/>
    </source>
</evidence>
<keyword evidence="1" id="KW-1133">Transmembrane helix</keyword>
<dbReference type="RefSeq" id="WP_014259979.1">
    <property type="nucleotide sequence ID" value="NC_016629.1"/>
</dbReference>
<reference evidence="2 3" key="1">
    <citation type="journal article" date="2011" name="J. Bacteriol.">
        <title>Genome sequence of the mercury-methylating and pleomorphic Desulfovibrio africanus Strain Walvis Bay.</title>
        <authorList>
            <person name="Brown S.D."/>
            <person name="Wall J.D."/>
            <person name="Kucken A.M."/>
            <person name="Gilmour C.C."/>
            <person name="Podar M."/>
            <person name="Brandt C.C."/>
            <person name="Teshima H."/>
            <person name="Detter J.C."/>
            <person name="Han C.S."/>
            <person name="Land M.L."/>
            <person name="Lucas S."/>
            <person name="Han J."/>
            <person name="Pennacchio L."/>
            <person name="Nolan M."/>
            <person name="Pitluck S."/>
            <person name="Woyke T."/>
            <person name="Goodwin L."/>
            <person name="Palumbo A.V."/>
            <person name="Elias D.A."/>
        </authorList>
    </citation>
    <scope>NUCLEOTIDE SEQUENCE [LARGE SCALE GENOMIC DNA]</scope>
    <source>
        <strain evidence="2 3">Walvis Bay</strain>
    </source>
</reference>
<feature type="transmembrane region" description="Helical" evidence="1">
    <location>
        <begin position="806"/>
        <end position="827"/>
    </location>
</feature>
<keyword evidence="3" id="KW-1185">Reference proteome</keyword>
<dbReference type="EMBL" id="CP003221">
    <property type="protein sequence ID" value="EGJ50226.1"/>
    <property type="molecule type" value="Genomic_DNA"/>
</dbReference>
<dbReference type="HOGENOM" id="CLU_010886_0_0_7"/>
<keyword evidence="1" id="KW-0472">Membrane</keyword>
<proteinExistence type="predicted"/>
<feature type="transmembrane region" description="Helical" evidence="1">
    <location>
        <begin position="685"/>
        <end position="708"/>
    </location>
</feature>
<dbReference type="KEGG" id="daf:Desaf_1897"/>
<dbReference type="AlphaFoldDB" id="F3Z2Q9"/>
<name>F3Z2Q9_DESAF</name>